<dbReference type="AlphaFoldDB" id="A0A975Y345"/>
<dbReference type="RefSeq" id="WP_242034076.1">
    <property type="nucleotide sequence ID" value="NZ_CP021056.1"/>
</dbReference>
<sequence>MYRVIEDYLPEDKIMKNIIVLSVCLASTVIGLQADAVEKTLNTQDMIVSQNSQNEVFIARGTEPFWNINVSRRGIFYTDINGKKLNFPYVTPLKAEGRSADLVRVYKLRGRNNTLIITKVKECSDGMSDQKYPYATTLILGNRVLEGCAERK</sequence>
<evidence type="ECO:0000313" key="2">
    <source>
        <dbReference type="Proteomes" id="UP000683511"/>
    </source>
</evidence>
<name>A0A975Y345_9NOST</name>
<dbReference type="EMBL" id="CP021056">
    <property type="protein sequence ID" value="QXE21702.1"/>
    <property type="molecule type" value="Genomic_DNA"/>
</dbReference>
<proteinExistence type="predicted"/>
<dbReference type="Proteomes" id="UP000683511">
    <property type="component" value="Chromosome"/>
</dbReference>
<keyword evidence="2" id="KW-1185">Reference proteome</keyword>
<organism evidence="1 2">
    <name type="scientific">Richelia sinica FACHB-800</name>
    <dbReference type="NCBI Taxonomy" id="1357546"/>
    <lineage>
        <taxon>Bacteria</taxon>
        <taxon>Bacillati</taxon>
        <taxon>Cyanobacteriota</taxon>
        <taxon>Cyanophyceae</taxon>
        <taxon>Nostocales</taxon>
        <taxon>Nostocaceae</taxon>
        <taxon>Richelia</taxon>
    </lineage>
</organism>
<accession>A0A975Y345</accession>
<reference evidence="1" key="1">
    <citation type="submission" date="2017-04" db="EMBL/GenBank/DDBJ databases">
        <title>Genome deletions in a multicellular cyanobacterial endosymbiont for morphological adaptation in marine diatoms.</title>
        <authorList>
            <person name="Wang Y."/>
            <person name="Gao H."/>
            <person name="Li R."/>
            <person name="Xu X."/>
        </authorList>
    </citation>
    <scope>NUCLEOTIDE SEQUENCE</scope>
    <source>
        <strain evidence="1">FACHB 800</strain>
    </source>
</reference>
<gene>
    <name evidence="1" type="ORF">B6N60_00379</name>
</gene>
<protein>
    <submittedName>
        <fullName evidence="1">Uncharacterized protein</fullName>
    </submittedName>
</protein>
<dbReference type="KEGG" id="rsin:B6N60_00379"/>
<evidence type="ECO:0000313" key="1">
    <source>
        <dbReference type="EMBL" id="QXE21702.1"/>
    </source>
</evidence>